<dbReference type="PROSITE" id="PS50922">
    <property type="entry name" value="TLC"/>
    <property type="match status" value="1"/>
</dbReference>
<evidence type="ECO:0000313" key="9">
    <source>
        <dbReference type="Proteomes" id="UP001328107"/>
    </source>
</evidence>
<reference evidence="9" key="1">
    <citation type="submission" date="2022-10" db="EMBL/GenBank/DDBJ databases">
        <title>Genome assembly of Pristionchus species.</title>
        <authorList>
            <person name="Yoshida K."/>
            <person name="Sommer R.J."/>
        </authorList>
    </citation>
    <scope>NUCLEOTIDE SEQUENCE [LARGE SCALE GENOMIC DNA]</scope>
    <source>
        <strain evidence="9">RS5460</strain>
    </source>
</reference>
<comment type="caution">
    <text evidence="8">The sequence shown here is derived from an EMBL/GenBank/DDBJ whole genome shotgun (WGS) entry which is preliminary data.</text>
</comment>
<keyword evidence="4 5" id="KW-0472">Membrane</keyword>
<sequence length="256" mass="29412">MVVKLAFSTGVGCFMRWEYLQAHRMLDQNKKDWSDNKKRLFAVRVVSVTHAAVSAILVVLSLLMNNNYIREPYDYSFYNAQFVFLWSLGYFVYDLIDMIYHGEASNSKEYIVHHSLVITAFSVIMTTGKLNGFAMIGLLVEVQTVLLHTRSLLHLAGYGKTWFFHLLVRANMTMLFLFRHIPISYLIVYMTFSDDKCPLLLKLALIGGLSFIEYHNIHLTISMFKTDGIFGGEVADLEEDDVDPLGAVRKKEEKDQ</sequence>
<dbReference type="GO" id="GO:0097035">
    <property type="term" value="P:regulation of membrane lipid distribution"/>
    <property type="evidence" value="ECO:0007669"/>
    <property type="project" value="TreeGrafter"/>
</dbReference>
<evidence type="ECO:0000256" key="1">
    <source>
        <dbReference type="ARBA" id="ARBA00004141"/>
    </source>
</evidence>
<evidence type="ECO:0000313" key="8">
    <source>
        <dbReference type="EMBL" id="GMR36760.1"/>
    </source>
</evidence>
<keyword evidence="2 5" id="KW-0812">Transmembrane</keyword>
<evidence type="ECO:0000256" key="5">
    <source>
        <dbReference type="PROSITE-ProRule" id="PRU00205"/>
    </source>
</evidence>
<dbReference type="EMBL" id="BTRK01000002">
    <property type="protein sequence ID" value="GMR36760.1"/>
    <property type="molecule type" value="Genomic_DNA"/>
</dbReference>
<evidence type="ECO:0000256" key="3">
    <source>
        <dbReference type="ARBA" id="ARBA00022989"/>
    </source>
</evidence>
<dbReference type="PANTHER" id="PTHR13439">
    <property type="entry name" value="CT120 PROTEIN"/>
    <property type="match status" value="1"/>
</dbReference>
<dbReference type="PANTHER" id="PTHR13439:SF19">
    <property type="entry name" value="TLC DOMAIN-CONTAINING PROTEIN"/>
    <property type="match status" value="1"/>
</dbReference>
<evidence type="ECO:0000256" key="4">
    <source>
        <dbReference type="ARBA" id="ARBA00023136"/>
    </source>
</evidence>
<dbReference type="AlphaFoldDB" id="A0AAN4ZFK1"/>
<evidence type="ECO:0000256" key="2">
    <source>
        <dbReference type="ARBA" id="ARBA00022692"/>
    </source>
</evidence>
<feature type="transmembrane region" description="Helical" evidence="6">
    <location>
        <begin position="75"/>
        <end position="96"/>
    </location>
</feature>
<dbReference type="SMART" id="SM00724">
    <property type="entry name" value="TLC"/>
    <property type="match status" value="1"/>
</dbReference>
<protein>
    <recommendedName>
        <fullName evidence="7">TLC domain-containing protein</fullName>
    </recommendedName>
</protein>
<dbReference type="GO" id="GO:0007009">
    <property type="term" value="P:plasma membrane organization"/>
    <property type="evidence" value="ECO:0007669"/>
    <property type="project" value="TreeGrafter"/>
</dbReference>
<dbReference type="GO" id="GO:0005886">
    <property type="term" value="C:plasma membrane"/>
    <property type="evidence" value="ECO:0007669"/>
    <property type="project" value="TreeGrafter"/>
</dbReference>
<dbReference type="Proteomes" id="UP001328107">
    <property type="component" value="Unassembled WGS sequence"/>
</dbReference>
<feature type="transmembrane region" description="Helical" evidence="6">
    <location>
        <begin position="116"/>
        <end position="140"/>
    </location>
</feature>
<name>A0AAN4ZFK1_9BILA</name>
<dbReference type="GO" id="GO:0055091">
    <property type="term" value="P:phospholipid homeostasis"/>
    <property type="evidence" value="ECO:0007669"/>
    <property type="project" value="TreeGrafter"/>
</dbReference>
<feature type="transmembrane region" description="Helical" evidence="6">
    <location>
        <begin position="41"/>
        <end position="63"/>
    </location>
</feature>
<dbReference type="GO" id="GO:0071709">
    <property type="term" value="P:membrane assembly"/>
    <property type="evidence" value="ECO:0007669"/>
    <property type="project" value="TreeGrafter"/>
</dbReference>
<evidence type="ECO:0000259" key="7">
    <source>
        <dbReference type="PROSITE" id="PS50922"/>
    </source>
</evidence>
<dbReference type="InterPro" id="IPR006634">
    <property type="entry name" value="TLC-dom"/>
</dbReference>
<comment type="subcellular location">
    <subcellularLocation>
        <location evidence="1">Membrane</location>
        <topology evidence="1">Multi-pass membrane protein</topology>
    </subcellularLocation>
</comment>
<evidence type="ECO:0000256" key="6">
    <source>
        <dbReference type="SAM" id="Phobius"/>
    </source>
</evidence>
<proteinExistence type="predicted"/>
<gene>
    <name evidence="8" type="ORF">PMAYCL1PPCAC_06955</name>
</gene>
<dbReference type="Pfam" id="PF03798">
    <property type="entry name" value="TRAM_LAG1_CLN8"/>
    <property type="match status" value="1"/>
</dbReference>
<feature type="domain" description="TLC" evidence="7">
    <location>
        <begin position="36"/>
        <end position="227"/>
    </location>
</feature>
<accession>A0AAN4ZFK1</accession>
<dbReference type="InterPro" id="IPR050846">
    <property type="entry name" value="TLCD"/>
</dbReference>
<keyword evidence="3 6" id="KW-1133">Transmembrane helix</keyword>
<keyword evidence="9" id="KW-1185">Reference proteome</keyword>
<organism evidence="8 9">
    <name type="scientific">Pristionchus mayeri</name>
    <dbReference type="NCBI Taxonomy" id="1317129"/>
    <lineage>
        <taxon>Eukaryota</taxon>
        <taxon>Metazoa</taxon>
        <taxon>Ecdysozoa</taxon>
        <taxon>Nematoda</taxon>
        <taxon>Chromadorea</taxon>
        <taxon>Rhabditida</taxon>
        <taxon>Rhabditina</taxon>
        <taxon>Diplogasteromorpha</taxon>
        <taxon>Diplogasteroidea</taxon>
        <taxon>Neodiplogasteridae</taxon>
        <taxon>Pristionchus</taxon>
    </lineage>
</organism>
<feature type="transmembrane region" description="Helical" evidence="6">
    <location>
        <begin position="199"/>
        <end position="217"/>
    </location>
</feature>